<dbReference type="KEGG" id="vg:3238880"/>
<accession>Q5ZNZ7</accession>
<name>Q5ZNZ7_9VIRU</name>
<dbReference type="Pfam" id="PF10523">
    <property type="entry name" value="BEN"/>
    <property type="match status" value="1"/>
</dbReference>
<feature type="domain" description="BEN" evidence="1">
    <location>
        <begin position="150"/>
        <end position="255"/>
    </location>
</feature>
<proteinExistence type="predicted"/>
<evidence type="ECO:0000259" key="1">
    <source>
        <dbReference type="PROSITE" id="PS51457"/>
    </source>
</evidence>
<evidence type="ECO:0000313" key="3">
    <source>
        <dbReference type="Proteomes" id="UP000203537"/>
    </source>
</evidence>
<dbReference type="EMBL" id="AJ632320">
    <property type="protein sequence ID" value="CAG17464.1"/>
    <property type="molecule type" value="Genomic_DNA"/>
</dbReference>
<dbReference type="RefSeq" id="YP_184842.1">
    <property type="nucleotide sequence ID" value="NC_006649.1"/>
</dbReference>
<sequence>MALVGNSSHFFDDANNPIRLQQSPAIRPSVIKEPTNRNYLSECSQVSKILEDLFEDIAGDLDLRTSTGDYVSEEEHFGRIDTQNVDEFRGLNAEIRDKVLPIEDNKHDNSEARKQRIAKFTLPPDYDPNNSKWTLRYRYPGSDLTELLPYSGLYVNATNLKHCNELAMDCKSLAQLLMLEVFSESALKVCSLTGAKATCFRGTKTDVRPGLDKDERAILVRYVEIYGEKQRWCTEDHRAIINVMRNKLYSSRRKDRHRV</sequence>
<dbReference type="GeneID" id="3238880"/>
<evidence type="ECO:0000313" key="2">
    <source>
        <dbReference type="EMBL" id="CAG17464.1"/>
    </source>
</evidence>
<dbReference type="Proteomes" id="UP000203537">
    <property type="component" value="Genome"/>
</dbReference>
<reference evidence="2 3" key="1">
    <citation type="journal article" date="2004" name="Science">
        <title>Genome sequence of a polydnavirus: insights into symbiotic virus evolution.</title>
        <authorList>
            <person name="Espagne E."/>
            <person name="Dupuy C."/>
            <person name="Huguet E."/>
            <person name="Cattolico L."/>
            <person name="Provost B."/>
            <person name="Martins N."/>
            <person name="Poirie M."/>
            <person name="Periquet G."/>
            <person name="Drezen J.M."/>
        </authorList>
    </citation>
    <scope>NUCLEOTIDE SEQUENCE [LARGE SCALE GENOMIC DNA]</scope>
</reference>
<dbReference type="GO" id="GO:0003677">
    <property type="term" value="F:DNA binding"/>
    <property type="evidence" value="ECO:0007669"/>
    <property type="project" value="InterPro"/>
</dbReference>
<gene>
    <name evidence="2" type="ORF">CcBV_18.6</name>
</gene>
<dbReference type="Gene3D" id="1.10.10.2590">
    <property type="entry name" value="BEN domain"/>
    <property type="match status" value="1"/>
</dbReference>
<protein>
    <recommendedName>
        <fullName evidence="1">BEN domain-containing protein</fullName>
    </recommendedName>
</protein>
<organism evidence="2 3">
    <name type="scientific">Bracoviriform congregatae</name>
    <dbReference type="NCBI Taxonomy" id="39640"/>
    <lineage>
        <taxon>Viruses</taxon>
        <taxon>Viruses incertae sedis</taxon>
        <taxon>Polydnaviriformidae</taxon>
        <taxon>Bracoviriform</taxon>
    </lineage>
</organism>
<dbReference type="PROSITE" id="PS51457">
    <property type="entry name" value="BEN"/>
    <property type="match status" value="1"/>
</dbReference>
<dbReference type="InterPro" id="IPR018379">
    <property type="entry name" value="BEN_domain"/>
</dbReference>